<keyword evidence="3" id="KW-1185">Reference proteome</keyword>
<evidence type="ECO:0000313" key="2">
    <source>
        <dbReference type="EMBL" id="MDN4487174.1"/>
    </source>
</evidence>
<feature type="compositionally biased region" description="Basic and acidic residues" evidence="1">
    <location>
        <begin position="298"/>
        <end position="312"/>
    </location>
</feature>
<gene>
    <name evidence="2" type="ORF">QQX10_03235</name>
</gene>
<dbReference type="Proteomes" id="UP001172737">
    <property type="component" value="Unassembled WGS sequence"/>
</dbReference>
<dbReference type="EMBL" id="JAUHPX010000001">
    <property type="protein sequence ID" value="MDN4487174.1"/>
    <property type="molecule type" value="Genomic_DNA"/>
</dbReference>
<feature type="region of interest" description="Disordered" evidence="1">
    <location>
        <begin position="290"/>
        <end position="321"/>
    </location>
</feature>
<reference evidence="2" key="1">
    <citation type="submission" date="2023-06" db="EMBL/GenBank/DDBJ databases">
        <title>Sysu t00039.</title>
        <authorList>
            <person name="Gao L."/>
            <person name="Fang B.-Z."/>
            <person name="Li W.-J."/>
        </authorList>
    </citation>
    <scope>NUCLEOTIDE SEQUENCE</scope>
    <source>
        <strain evidence="2">SYSU T00039</strain>
    </source>
</reference>
<evidence type="ECO:0000313" key="3">
    <source>
        <dbReference type="Proteomes" id="UP001172737"/>
    </source>
</evidence>
<organism evidence="2 3">
    <name type="scientific">Demequina lignilytica</name>
    <dbReference type="NCBI Taxonomy" id="3051663"/>
    <lineage>
        <taxon>Bacteria</taxon>
        <taxon>Bacillati</taxon>
        <taxon>Actinomycetota</taxon>
        <taxon>Actinomycetes</taxon>
        <taxon>Micrococcales</taxon>
        <taxon>Demequinaceae</taxon>
        <taxon>Demequina</taxon>
    </lineage>
</organism>
<proteinExistence type="predicted"/>
<comment type="caution">
    <text evidence="2">The sequence shown here is derived from an EMBL/GenBank/DDBJ whole genome shotgun (WGS) entry which is preliminary data.</text>
</comment>
<name>A0AAW7LZX5_9MICO</name>
<accession>A0AAW7LZX5</accession>
<dbReference type="RefSeq" id="WP_301120038.1">
    <property type="nucleotide sequence ID" value="NZ_JAUHPX010000001.1"/>
</dbReference>
<sequence>MTEPAPTALTRAEWEPQARAHAEAADALTAGHRERAGRAEKHAIEDFLFEYYGVRPSRLRRWHPGPGIVLEDAPEHARWTFYRDGAPGTQVDVDAFLEARGRGLAHIVRLLEATASRPARYGCFGLHEWAMVYRADDERRHPLPLRLGQAGTDAVVEANPIACSHIDAFRFFTPEARPLNQLQPTRETQVAMEQPGCLHATMDLYKWAAKLTPVVPSSLTLEAFALALEVRQVDMQASPYDVSRFGLEAIAVETPEGKREYARRQRDFAERGGALRARLLEALSPISHAVARSAPPRAPREADRVDSDDQRRPMKRIVPHG</sequence>
<evidence type="ECO:0000256" key="1">
    <source>
        <dbReference type="SAM" id="MobiDB-lite"/>
    </source>
</evidence>
<protein>
    <submittedName>
        <fullName evidence="2">3-methyladenine DNA glycosylase</fullName>
    </submittedName>
</protein>
<dbReference type="AlphaFoldDB" id="A0AAW7LZX5"/>